<reference evidence="1 2" key="2">
    <citation type="submission" date="2018-11" db="EMBL/GenBank/DDBJ databases">
        <authorList>
            <consortium name="Pathogen Informatics"/>
        </authorList>
    </citation>
    <scope>NUCLEOTIDE SEQUENCE [LARGE SCALE GENOMIC DNA]</scope>
</reference>
<reference evidence="3" key="1">
    <citation type="submission" date="2017-02" db="UniProtKB">
        <authorList>
            <consortium name="WormBaseParasite"/>
        </authorList>
    </citation>
    <scope>IDENTIFICATION</scope>
</reference>
<dbReference type="WBParaSite" id="TASK_0000234601-mRNA-1">
    <property type="protein sequence ID" value="TASK_0000234601-mRNA-1"/>
    <property type="gene ID" value="TASK_0000234601"/>
</dbReference>
<gene>
    <name evidence="1" type="ORF">TASK_LOCUS2347</name>
</gene>
<dbReference type="EMBL" id="UYRS01001494">
    <property type="protein sequence ID" value="VDK24929.1"/>
    <property type="molecule type" value="Genomic_DNA"/>
</dbReference>
<dbReference type="OrthoDB" id="6252824at2759"/>
<dbReference type="Proteomes" id="UP000282613">
    <property type="component" value="Unassembled WGS sequence"/>
</dbReference>
<proteinExistence type="predicted"/>
<accession>A0A0R3VY52</accession>
<evidence type="ECO:0000313" key="1">
    <source>
        <dbReference type="EMBL" id="VDK24929.1"/>
    </source>
</evidence>
<keyword evidence="2" id="KW-1185">Reference proteome</keyword>
<sequence>MESSDAQAVEGDGLKLADAPEQMCLVEVDGLNSATSMGALLASEGRRGKTEWLVVYVRGSTTAILFLPRETRCHSLVRRLTVCMEWLEAAGMSQILVALPAGEETLFKNLLFLGFSRVSKMVMANQLPNWCGGYTLLITDFTEI</sequence>
<protein>
    <submittedName>
        <fullName evidence="3">Ornithine decarboxylase antizyme</fullName>
    </submittedName>
</protein>
<dbReference type="AlphaFoldDB" id="A0A0R3VY52"/>
<evidence type="ECO:0000313" key="3">
    <source>
        <dbReference type="WBParaSite" id="TASK_0000234601-mRNA-1"/>
    </source>
</evidence>
<organism evidence="3">
    <name type="scientific">Taenia asiatica</name>
    <name type="common">Asian tapeworm</name>
    <dbReference type="NCBI Taxonomy" id="60517"/>
    <lineage>
        <taxon>Eukaryota</taxon>
        <taxon>Metazoa</taxon>
        <taxon>Spiralia</taxon>
        <taxon>Lophotrochozoa</taxon>
        <taxon>Platyhelminthes</taxon>
        <taxon>Cestoda</taxon>
        <taxon>Eucestoda</taxon>
        <taxon>Cyclophyllidea</taxon>
        <taxon>Taeniidae</taxon>
        <taxon>Taenia</taxon>
    </lineage>
</organism>
<name>A0A0R3VY52_TAEAS</name>
<evidence type="ECO:0000313" key="2">
    <source>
        <dbReference type="Proteomes" id="UP000282613"/>
    </source>
</evidence>